<feature type="region of interest" description="Disordered" evidence="1">
    <location>
        <begin position="254"/>
        <end position="302"/>
    </location>
</feature>
<comment type="caution">
    <text evidence="3">The sequence shown here is derived from an EMBL/GenBank/DDBJ whole genome shotgun (WGS) entry which is preliminary data.</text>
</comment>
<keyword evidence="4" id="KW-1185">Reference proteome</keyword>
<evidence type="ECO:0000256" key="2">
    <source>
        <dbReference type="SAM" id="SignalP"/>
    </source>
</evidence>
<accession>A0ABU1HTG2</accession>
<reference evidence="3 4" key="1">
    <citation type="submission" date="2023-08" db="EMBL/GenBank/DDBJ databases">
        <title>Functional and genomic diversity of the sorghum phyllosphere microbiome.</title>
        <authorList>
            <person name="Shade A."/>
        </authorList>
    </citation>
    <scope>NUCLEOTIDE SEQUENCE [LARGE SCALE GENOMIC DNA]</scope>
    <source>
        <strain evidence="3 4">SORGH_AS_0445</strain>
    </source>
</reference>
<evidence type="ECO:0000256" key="1">
    <source>
        <dbReference type="SAM" id="MobiDB-lite"/>
    </source>
</evidence>
<dbReference type="EMBL" id="JAVIZQ010000001">
    <property type="protein sequence ID" value="MDR6143334.1"/>
    <property type="molecule type" value="Genomic_DNA"/>
</dbReference>
<dbReference type="RefSeq" id="WP_309692270.1">
    <property type="nucleotide sequence ID" value="NZ_JAVIZQ010000001.1"/>
</dbReference>
<gene>
    <name evidence="3" type="ORF">QE375_002888</name>
</gene>
<dbReference type="Proteomes" id="UP001249291">
    <property type="component" value="Unassembled WGS sequence"/>
</dbReference>
<sequence length="302" mass="31305">MRLRTTLSLTAAIAGVMAFGVVSTANALWTANDAVVVPELRTGAVIFGAAAESQRVLSAAGEPVEITLPGTEIATVLDQGGLRTEPVIWRFQVTGAALGIAGLDYDITLGDQVWHDGRSAELAGGVAQDGTLLADSTVRIYPAGLGDDCSVIPDAPVDGEAAVNVHLLDASDRTLQAPAANPTGTEVTQTWCVAMLWNHRADGVYVSEASARGIAVDGSENRDFDTWDAAVAFPASLNAIGVYDHTAWAEGTGDDGTLSRDDSSWSGSVHPDPAGEPDLVIRIDPRVTNANPAVAPGDHATR</sequence>
<protein>
    <submittedName>
        <fullName evidence="3">Uncharacterized protein</fullName>
    </submittedName>
</protein>
<name>A0ABU1HTG2_9MICO</name>
<feature type="signal peptide" evidence="2">
    <location>
        <begin position="1"/>
        <end position="27"/>
    </location>
</feature>
<evidence type="ECO:0000313" key="3">
    <source>
        <dbReference type="EMBL" id="MDR6143334.1"/>
    </source>
</evidence>
<proteinExistence type="predicted"/>
<feature type="chain" id="PRO_5045685055" evidence="2">
    <location>
        <begin position="28"/>
        <end position="302"/>
    </location>
</feature>
<keyword evidence="2" id="KW-0732">Signal</keyword>
<organism evidence="3 4">
    <name type="scientific">Microbacterium foliorum</name>
    <dbReference type="NCBI Taxonomy" id="104336"/>
    <lineage>
        <taxon>Bacteria</taxon>
        <taxon>Bacillati</taxon>
        <taxon>Actinomycetota</taxon>
        <taxon>Actinomycetes</taxon>
        <taxon>Micrococcales</taxon>
        <taxon>Microbacteriaceae</taxon>
        <taxon>Microbacterium</taxon>
    </lineage>
</organism>
<evidence type="ECO:0000313" key="4">
    <source>
        <dbReference type="Proteomes" id="UP001249291"/>
    </source>
</evidence>